<evidence type="ECO:0000259" key="3">
    <source>
        <dbReference type="Pfam" id="PF25917"/>
    </source>
</evidence>
<evidence type="ECO:0000259" key="4">
    <source>
        <dbReference type="Pfam" id="PF25954"/>
    </source>
</evidence>
<dbReference type="RefSeq" id="WP_184131575.1">
    <property type="nucleotide sequence ID" value="NZ_JACHKT010000006.1"/>
</dbReference>
<keyword evidence="2" id="KW-0732">Signal</keyword>
<feature type="domain" description="YknX-like C-terminal permuted SH3-like" evidence="5">
    <location>
        <begin position="274"/>
        <end position="343"/>
    </location>
</feature>
<keyword evidence="7" id="KW-1185">Reference proteome</keyword>
<name>A0A841EQC8_9BACT</name>
<dbReference type="InterPro" id="IPR058792">
    <property type="entry name" value="Beta-barrel_RND_2"/>
</dbReference>
<dbReference type="InterPro" id="IPR006143">
    <property type="entry name" value="RND_pump_MFP"/>
</dbReference>
<dbReference type="EMBL" id="JACHKT010000006">
    <property type="protein sequence ID" value="MBB6002480.1"/>
    <property type="molecule type" value="Genomic_DNA"/>
</dbReference>
<feature type="signal peptide" evidence="2">
    <location>
        <begin position="1"/>
        <end position="21"/>
    </location>
</feature>
<dbReference type="NCBIfam" id="TIGR01730">
    <property type="entry name" value="RND_mfp"/>
    <property type="match status" value="1"/>
</dbReference>
<sequence>MIKSNLVKAFPLLVTTLMLSACGNKPTETQDKPKPVKVTTQQVEEINSRQKLSYSATIEPDIITKIGFAVPGVINNVTVKEGQFVRQGQLLASIDATEYDNALIIANAGLEQAEDMYQRLNELYQKGSLPAKDYIDIKTKLAQAKASKSINSKHIADSKLYAPMSGIITEKLIERGSMAAPGVPAFTIIKTDKVYAKITVPENEIGSFKVGMQSNVFIPTLSDSVKGTISIINPQADAVSKTYSAKILLNNIGQKLLPGMIANVEINPNKYVPVITIPATAVLRDADDITYVFVVNAEKKAVRKRITISSLIGNKEAVVKDGLTKGDLIIVEGQTQLRDGSLVSF</sequence>
<dbReference type="Pfam" id="PF25954">
    <property type="entry name" value="Beta-barrel_RND_2"/>
    <property type="match status" value="1"/>
</dbReference>
<dbReference type="Pfam" id="PF25917">
    <property type="entry name" value="BSH_RND"/>
    <property type="match status" value="1"/>
</dbReference>
<evidence type="ECO:0000259" key="5">
    <source>
        <dbReference type="Pfam" id="PF25989"/>
    </source>
</evidence>
<protein>
    <submittedName>
        <fullName evidence="6">RND family efflux transporter MFP subunit</fullName>
    </submittedName>
</protein>
<comment type="caution">
    <text evidence="6">The sequence shown here is derived from an EMBL/GenBank/DDBJ whole genome shotgun (WGS) entry which is preliminary data.</text>
</comment>
<feature type="chain" id="PRO_5032528628" evidence="2">
    <location>
        <begin position="22"/>
        <end position="345"/>
    </location>
</feature>
<comment type="similarity">
    <text evidence="1">Belongs to the membrane fusion protein (MFP) (TC 8.A.1) family.</text>
</comment>
<gene>
    <name evidence="6" type="ORF">HNP25_001132</name>
</gene>
<reference evidence="6 7" key="1">
    <citation type="submission" date="2020-08" db="EMBL/GenBank/DDBJ databases">
        <title>Functional genomics of gut bacteria from endangered species of beetles.</title>
        <authorList>
            <person name="Carlos-Shanley C."/>
        </authorList>
    </citation>
    <scope>NUCLEOTIDE SEQUENCE [LARGE SCALE GENOMIC DNA]</scope>
    <source>
        <strain evidence="6 7">S00070</strain>
    </source>
</reference>
<dbReference type="Proteomes" id="UP000524404">
    <property type="component" value="Unassembled WGS sequence"/>
</dbReference>
<evidence type="ECO:0000256" key="2">
    <source>
        <dbReference type="SAM" id="SignalP"/>
    </source>
</evidence>
<feature type="domain" description="CusB-like beta-barrel" evidence="4">
    <location>
        <begin position="194"/>
        <end position="268"/>
    </location>
</feature>
<dbReference type="SUPFAM" id="SSF111369">
    <property type="entry name" value="HlyD-like secretion proteins"/>
    <property type="match status" value="1"/>
</dbReference>
<dbReference type="PANTHER" id="PTHR30469">
    <property type="entry name" value="MULTIDRUG RESISTANCE PROTEIN MDTA"/>
    <property type="match status" value="1"/>
</dbReference>
<dbReference type="Gene3D" id="2.40.420.20">
    <property type="match status" value="1"/>
</dbReference>
<proteinExistence type="inferred from homology"/>
<dbReference type="Gene3D" id="2.40.50.100">
    <property type="match status" value="1"/>
</dbReference>
<evidence type="ECO:0000313" key="6">
    <source>
        <dbReference type="EMBL" id="MBB6002480.1"/>
    </source>
</evidence>
<organism evidence="6 7">
    <name type="scientific">Arcicella rosea</name>
    <dbReference type="NCBI Taxonomy" id="502909"/>
    <lineage>
        <taxon>Bacteria</taxon>
        <taxon>Pseudomonadati</taxon>
        <taxon>Bacteroidota</taxon>
        <taxon>Cytophagia</taxon>
        <taxon>Cytophagales</taxon>
        <taxon>Flectobacillaceae</taxon>
        <taxon>Arcicella</taxon>
    </lineage>
</organism>
<dbReference type="GO" id="GO:1990281">
    <property type="term" value="C:efflux pump complex"/>
    <property type="evidence" value="ECO:0007669"/>
    <property type="project" value="TreeGrafter"/>
</dbReference>
<dbReference type="InterPro" id="IPR058637">
    <property type="entry name" value="YknX-like_C"/>
</dbReference>
<feature type="domain" description="Multidrug resistance protein MdtA-like barrel-sandwich hybrid" evidence="3">
    <location>
        <begin position="66"/>
        <end position="189"/>
    </location>
</feature>
<accession>A0A841EQC8</accession>
<dbReference type="Pfam" id="PF25989">
    <property type="entry name" value="YknX_C"/>
    <property type="match status" value="1"/>
</dbReference>
<dbReference type="PANTHER" id="PTHR30469:SF15">
    <property type="entry name" value="HLYD FAMILY OF SECRETION PROTEINS"/>
    <property type="match status" value="1"/>
</dbReference>
<evidence type="ECO:0000256" key="1">
    <source>
        <dbReference type="ARBA" id="ARBA00009477"/>
    </source>
</evidence>
<evidence type="ECO:0000313" key="7">
    <source>
        <dbReference type="Proteomes" id="UP000524404"/>
    </source>
</evidence>
<dbReference type="GO" id="GO:0015562">
    <property type="term" value="F:efflux transmembrane transporter activity"/>
    <property type="evidence" value="ECO:0007669"/>
    <property type="project" value="TreeGrafter"/>
</dbReference>
<dbReference type="Gene3D" id="2.40.30.170">
    <property type="match status" value="1"/>
</dbReference>
<dbReference type="AlphaFoldDB" id="A0A841EQC8"/>
<dbReference type="PROSITE" id="PS51257">
    <property type="entry name" value="PROKAR_LIPOPROTEIN"/>
    <property type="match status" value="1"/>
</dbReference>
<dbReference type="InterPro" id="IPR058625">
    <property type="entry name" value="MdtA-like_BSH"/>
</dbReference>